<name>A0A9X8ZGR7_9BACI</name>
<reference evidence="1 2" key="1">
    <citation type="journal article" date="2019" name="Environ. Microbiol.">
        <title>An active ?-lactamase is a part of an orchestrated cell wall stress resistance network of Bacillus subtilis and related rhizosphere species.</title>
        <authorList>
            <person name="Bucher T."/>
            <person name="Keren-Paz A."/>
            <person name="Hausser J."/>
            <person name="Olender T."/>
            <person name="Cytryn E."/>
            <person name="Kolodkin-Gal I."/>
        </authorList>
    </citation>
    <scope>NUCLEOTIDE SEQUENCE [LARGE SCALE GENOMIC DNA]</scope>
    <source>
        <strain evidence="1 2">I4</strain>
    </source>
</reference>
<accession>A0A9X8ZGR7</accession>
<dbReference type="AlphaFoldDB" id="A0A9X8ZGR7"/>
<gene>
    <name evidence="1" type="ORF">FC678_14115</name>
</gene>
<evidence type="ECO:0000313" key="1">
    <source>
        <dbReference type="EMBL" id="TKH10671.1"/>
    </source>
</evidence>
<dbReference type="Proteomes" id="UP000309170">
    <property type="component" value="Unassembled WGS sequence"/>
</dbReference>
<dbReference type="EMBL" id="SZNT01000191">
    <property type="protein sequence ID" value="TKH10671.1"/>
    <property type="molecule type" value="Genomic_DNA"/>
</dbReference>
<comment type="caution">
    <text evidence="1">The sequence shown here is derived from an EMBL/GenBank/DDBJ whole genome shotgun (WGS) entry which is preliminary data.</text>
</comment>
<proteinExistence type="predicted"/>
<evidence type="ECO:0000313" key="2">
    <source>
        <dbReference type="Proteomes" id="UP000309170"/>
    </source>
</evidence>
<protein>
    <recommendedName>
        <fullName evidence="3">Helix-turn-helix domain-containing protein</fullName>
    </recommendedName>
</protein>
<sequence>MLSGRIENFKEYSKFSSIKEFNNTIEMFLAEHKKDFTKGELVAFKRLVRFSAKYAGVANAKIGTLVKAINEKLNGFGVSRSTFERMLRKAKDLGIVSIINTKKSKGGKGHNVYIFNTIDVLKKRKLTYCEKQENPCCSKDESSNFERETSNLLETSKKKNLNIRKDVDLDSTFTASYVPKEFVQAVKPFFDHAAMIEDFWKSVFLDTKAISHIVEQETITYTAINAFKQSIRGYKRGKVKTNLVRYFTGTFKRLMDRTYSELPLDVFSTSN</sequence>
<evidence type="ECO:0008006" key="3">
    <source>
        <dbReference type="Google" id="ProtNLM"/>
    </source>
</evidence>
<organism evidence="1 2">
    <name type="scientific">Peribacillus simplex</name>
    <dbReference type="NCBI Taxonomy" id="1478"/>
    <lineage>
        <taxon>Bacteria</taxon>
        <taxon>Bacillati</taxon>
        <taxon>Bacillota</taxon>
        <taxon>Bacilli</taxon>
        <taxon>Bacillales</taxon>
        <taxon>Bacillaceae</taxon>
        <taxon>Peribacillus</taxon>
    </lineage>
</organism>
<dbReference type="RefSeq" id="WP_137023818.1">
    <property type="nucleotide sequence ID" value="NZ_SZNT01000191.1"/>
</dbReference>